<dbReference type="InterPro" id="IPR035472">
    <property type="entry name" value="RpiR-like_SIS"/>
</dbReference>
<dbReference type="PANTHER" id="PTHR30514">
    <property type="entry name" value="GLUCOKINASE"/>
    <property type="match status" value="1"/>
</dbReference>
<dbReference type="InterPro" id="IPR036388">
    <property type="entry name" value="WH-like_DNA-bd_sf"/>
</dbReference>
<dbReference type="InterPro" id="IPR009057">
    <property type="entry name" value="Homeodomain-like_sf"/>
</dbReference>
<comment type="caution">
    <text evidence="6">The sequence shown here is derived from an EMBL/GenBank/DDBJ whole genome shotgun (WGS) entry which is preliminary data.</text>
</comment>
<dbReference type="PANTHER" id="PTHR30514:SF1">
    <property type="entry name" value="HTH-TYPE TRANSCRIPTIONAL REGULATOR HEXR-RELATED"/>
    <property type="match status" value="1"/>
</dbReference>
<dbReference type="RefSeq" id="WP_219964113.1">
    <property type="nucleotide sequence ID" value="NZ_JAGFNZ010000001.1"/>
</dbReference>
<dbReference type="EMBL" id="JAGFNZ010000001">
    <property type="protein sequence ID" value="MBW7571726.1"/>
    <property type="molecule type" value="Genomic_DNA"/>
</dbReference>
<organism evidence="6 7">
    <name type="scientific">Caproiciproducens faecalis</name>
    <dbReference type="NCBI Taxonomy" id="2820301"/>
    <lineage>
        <taxon>Bacteria</taxon>
        <taxon>Bacillati</taxon>
        <taxon>Bacillota</taxon>
        <taxon>Clostridia</taxon>
        <taxon>Eubacteriales</taxon>
        <taxon>Acutalibacteraceae</taxon>
        <taxon>Caproiciproducens</taxon>
    </lineage>
</organism>
<gene>
    <name evidence="6" type="ORF">J5W02_02765</name>
</gene>
<dbReference type="Gene3D" id="1.10.10.10">
    <property type="entry name" value="Winged helix-like DNA-binding domain superfamily/Winged helix DNA-binding domain"/>
    <property type="match status" value="1"/>
</dbReference>
<name>A0ABS7DMF4_9FIRM</name>
<reference evidence="6 7" key="1">
    <citation type="submission" date="2021-03" db="EMBL/GenBank/DDBJ databases">
        <title>Caproiciproducens sp. nov. isolated from feces of cow.</title>
        <authorList>
            <person name="Choi J.-Y."/>
        </authorList>
    </citation>
    <scope>NUCLEOTIDE SEQUENCE [LARGE SCALE GENOMIC DNA]</scope>
    <source>
        <strain evidence="6 7">AGMB10547</strain>
    </source>
</reference>
<feature type="domain" description="SIS" evidence="5">
    <location>
        <begin position="130"/>
        <end position="270"/>
    </location>
</feature>
<evidence type="ECO:0000259" key="5">
    <source>
        <dbReference type="PROSITE" id="PS51464"/>
    </source>
</evidence>
<dbReference type="SUPFAM" id="SSF53697">
    <property type="entry name" value="SIS domain"/>
    <property type="match status" value="1"/>
</dbReference>
<keyword evidence="2" id="KW-0238">DNA-binding</keyword>
<evidence type="ECO:0000256" key="2">
    <source>
        <dbReference type="ARBA" id="ARBA00023125"/>
    </source>
</evidence>
<dbReference type="Pfam" id="PF01380">
    <property type="entry name" value="SIS"/>
    <property type="match status" value="1"/>
</dbReference>
<dbReference type="InterPro" id="IPR046348">
    <property type="entry name" value="SIS_dom_sf"/>
</dbReference>
<dbReference type="InterPro" id="IPR047640">
    <property type="entry name" value="RpiR-like"/>
</dbReference>
<keyword evidence="3" id="KW-0804">Transcription</keyword>
<evidence type="ECO:0000259" key="4">
    <source>
        <dbReference type="PROSITE" id="PS51071"/>
    </source>
</evidence>
<protein>
    <submittedName>
        <fullName evidence="6">MurR/RpiR family transcriptional regulator</fullName>
    </submittedName>
</protein>
<accession>A0ABS7DMF4</accession>
<evidence type="ECO:0000256" key="3">
    <source>
        <dbReference type="ARBA" id="ARBA00023163"/>
    </source>
</evidence>
<proteinExistence type="predicted"/>
<dbReference type="InterPro" id="IPR001347">
    <property type="entry name" value="SIS_dom"/>
</dbReference>
<evidence type="ECO:0000313" key="7">
    <source>
        <dbReference type="Proteomes" id="UP000719942"/>
    </source>
</evidence>
<feature type="domain" description="HTH rpiR-type" evidence="4">
    <location>
        <begin position="4"/>
        <end position="80"/>
    </location>
</feature>
<dbReference type="CDD" id="cd05013">
    <property type="entry name" value="SIS_RpiR"/>
    <property type="match status" value="1"/>
</dbReference>
<dbReference type="Gene3D" id="3.40.50.10490">
    <property type="entry name" value="Glucose-6-phosphate isomerase like protein, domain 1"/>
    <property type="match status" value="1"/>
</dbReference>
<dbReference type="InterPro" id="IPR000281">
    <property type="entry name" value="HTH_RpiR"/>
</dbReference>
<evidence type="ECO:0000256" key="1">
    <source>
        <dbReference type="ARBA" id="ARBA00023015"/>
    </source>
</evidence>
<sequence>MANGEFLLKINSRYNLFTKAEKKVADYVLQDPKRVLFLSITDLAEACEVGDTSVFRFCKTMQLQGYQEFKMLLSLSISDEEDSSSITTMLSGKITQEDTIEDVAKKVLQTNINALNETYSLLNFEELSLTIDYMIGAGQIYFFGVGSSLLTAMDAVDKFVRITPKVHNYADAHLQAMAASILSPEDLAFIISYSGATKDTIQVAQQAKKAGARVVCITRFAKSPLTAYSDVVILCGTNEGPLQGGSTSARISQMLLIDLIYMEYFKRTYEKSSANKQKTSGAVLKKLY</sequence>
<dbReference type="Pfam" id="PF01418">
    <property type="entry name" value="HTH_6"/>
    <property type="match status" value="1"/>
</dbReference>
<dbReference type="Proteomes" id="UP000719942">
    <property type="component" value="Unassembled WGS sequence"/>
</dbReference>
<dbReference type="SUPFAM" id="SSF46689">
    <property type="entry name" value="Homeodomain-like"/>
    <property type="match status" value="1"/>
</dbReference>
<dbReference type="PROSITE" id="PS51464">
    <property type="entry name" value="SIS"/>
    <property type="match status" value="1"/>
</dbReference>
<dbReference type="PROSITE" id="PS51071">
    <property type="entry name" value="HTH_RPIR"/>
    <property type="match status" value="1"/>
</dbReference>
<keyword evidence="1" id="KW-0805">Transcription regulation</keyword>
<evidence type="ECO:0000313" key="6">
    <source>
        <dbReference type="EMBL" id="MBW7571726.1"/>
    </source>
</evidence>
<keyword evidence="7" id="KW-1185">Reference proteome</keyword>